<comment type="caution">
    <text evidence="1">The sequence shown here is derived from an EMBL/GenBank/DDBJ whole genome shotgun (WGS) entry which is preliminary data.</text>
</comment>
<sequence length="48" mass="5159">MPTEFTKCVANGGRVRTKKLSGGRFIHICFPKGGGSSVAGEVKHRKNN</sequence>
<protein>
    <submittedName>
        <fullName evidence="1">Uncharacterized protein</fullName>
    </submittedName>
</protein>
<evidence type="ECO:0000313" key="1">
    <source>
        <dbReference type="EMBL" id="KKL61212.1"/>
    </source>
</evidence>
<name>A0A0F9GDE9_9ZZZZ</name>
<organism evidence="1">
    <name type="scientific">marine sediment metagenome</name>
    <dbReference type="NCBI Taxonomy" id="412755"/>
    <lineage>
        <taxon>unclassified sequences</taxon>
        <taxon>metagenomes</taxon>
        <taxon>ecological metagenomes</taxon>
    </lineage>
</organism>
<reference evidence="1" key="1">
    <citation type="journal article" date="2015" name="Nature">
        <title>Complex archaea that bridge the gap between prokaryotes and eukaryotes.</title>
        <authorList>
            <person name="Spang A."/>
            <person name="Saw J.H."/>
            <person name="Jorgensen S.L."/>
            <person name="Zaremba-Niedzwiedzka K."/>
            <person name="Martijn J."/>
            <person name="Lind A.E."/>
            <person name="van Eijk R."/>
            <person name="Schleper C."/>
            <person name="Guy L."/>
            <person name="Ettema T.J."/>
        </authorList>
    </citation>
    <scope>NUCLEOTIDE SEQUENCE</scope>
</reference>
<proteinExistence type="predicted"/>
<accession>A0A0F9GDE9</accession>
<dbReference type="AlphaFoldDB" id="A0A0F9GDE9"/>
<dbReference type="EMBL" id="LAZR01028888">
    <property type="protein sequence ID" value="KKL61212.1"/>
    <property type="molecule type" value="Genomic_DNA"/>
</dbReference>
<gene>
    <name evidence="1" type="ORF">LCGC14_2197580</name>
</gene>